<reference evidence="1" key="1">
    <citation type="submission" date="2020-06" db="EMBL/GenBank/DDBJ databases">
        <title>Whole Genome Sequence of Bradyrhizobium sp. Strain 1S1.</title>
        <authorList>
            <person name="Bromfield E.S.P."/>
            <person name="Cloutier S."/>
        </authorList>
    </citation>
    <scope>NUCLEOTIDE SEQUENCE [LARGE SCALE GENOMIC DNA]</scope>
    <source>
        <strain evidence="1">1S1</strain>
    </source>
</reference>
<dbReference type="RefSeq" id="WP_166204360.1">
    <property type="nucleotide sequence ID" value="NZ_CP088285.1"/>
</dbReference>
<dbReference type="AlphaFoldDB" id="A0A974A061"/>
<sequence>MGIDFDNLVLGPTVGTFGVPFVWYPSKSRPGNAPVPVSGVYSSAALNVEMADGQVFSDQQTTMGIRLSDWPWQPVRGDRFLHQASGIMYWQSDISLDGQGGATLQLRATEPAGDT</sequence>
<organism evidence="1">
    <name type="scientific">Bradyrhizobium septentrionale</name>
    <dbReference type="NCBI Taxonomy" id="1404411"/>
    <lineage>
        <taxon>Bacteria</taxon>
        <taxon>Pseudomonadati</taxon>
        <taxon>Pseudomonadota</taxon>
        <taxon>Alphaproteobacteria</taxon>
        <taxon>Hyphomicrobiales</taxon>
        <taxon>Nitrobacteraceae</taxon>
        <taxon>Bradyrhizobium</taxon>
    </lineage>
</organism>
<dbReference type="InterPro" id="IPR053734">
    <property type="entry name" value="Phage_Head-Tail_Connect_sf"/>
</dbReference>
<dbReference type="GO" id="GO:0019068">
    <property type="term" value="P:virion assembly"/>
    <property type="evidence" value="ECO:0007669"/>
    <property type="project" value="InterPro"/>
</dbReference>
<accession>A0A974A061</accession>
<dbReference type="EMBL" id="JAAOLE020000001">
    <property type="protein sequence ID" value="NVI44936.1"/>
    <property type="molecule type" value="Genomic_DNA"/>
</dbReference>
<dbReference type="Pfam" id="PF05354">
    <property type="entry name" value="Phage_attach"/>
    <property type="match status" value="1"/>
</dbReference>
<proteinExistence type="predicted"/>
<evidence type="ECO:0000313" key="1">
    <source>
        <dbReference type="EMBL" id="NVI44936.1"/>
    </source>
</evidence>
<comment type="caution">
    <text evidence="1">The sequence shown here is derived from an EMBL/GenBank/DDBJ whole genome shotgun (WGS) entry which is preliminary data.</text>
</comment>
<protein>
    <recommendedName>
        <fullName evidence="2">Phage tail protein</fullName>
    </recommendedName>
</protein>
<gene>
    <name evidence="1" type="ORF">HAP48_018665</name>
</gene>
<name>A0A974A061_9BRAD</name>
<dbReference type="InterPro" id="IPR008018">
    <property type="entry name" value="Phage_tail_attach_FII"/>
</dbReference>
<evidence type="ECO:0008006" key="2">
    <source>
        <dbReference type="Google" id="ProtNLM"/>
    </source>
</evidence>
<dbReference type="Gene3D" id="2.40.10.180">
    <property type="entry name" value="Phage tail proteins"/>
    <property type="match status" value="1"/>
</dbReference>